<proteinExistence type="predicted"/>
<evidence type="ECO:0000256" key="3">
    <source>
        <dbReference type="ARBA" id="ARBA00022741"/>
    </source>
</evidence>
<reference evidence="7" key="2">
    <citation type="submission" date="2005-09" db="EMBL/GenBank/DDBJ databases">
        <title>Paramecium tetraurelia small GTP-binding-related protein genes.</title>
        <authorList>
            <person name="Cohen J."/>
        </authorList>
    </citation>
    <scope>NUCLEOTIDE SEQUENCE</scope>
</reference>
<dbReference type="GO" id="GO:0061118">
    <property type="term" value="P:regulation of positive chemotaxis to cAMP"/>
    <property type="evidence" value="ECO:0007669"/>
    <property type="project" value="UniProtKB-ARBA"/>
</dbReference>
<dbReference type="SUPFAM" id="SSF52540">
    <property type="entry name" value="P-loop containing nucleoside triphosphate hydrolases"/>
    <property type="match status" value="1"/>
</dbReference>
<dbReference type="GO" id="GO:0005525">
    <property type="term" value="F:GTP binding"/>
    <property type="evidence" value="ECO:0007669"/>
    <property type="project" value="UniProtKB-KW"/>
</dbReference>
<gene>
    <name evidence="7" type="primary">ras_A03</name>
</gene>
<evidence type="ECO:0000256" key="1">
    <source>
        <dbReference type="ARBA" id="ARBA00004236"/>
    </source>
</evidence>
<dbReference type="PRINTS" id="PR00449">
    <property type="entry name" value="RASTRNSFRMNG"/>
</dbReference>
<dbReference type="InterPro" id="IPR020849">
    <property type="entry name" value="Small_GTPase_Ras-type"/>
</dbReference>
<keyword evidence="5" id="KW-0342">GTP-binding</keyword>
<dbReference type="EMBL" id="CR933475">
    <property type="protein sequence ID" value="CAI44581.1"/>
    <property type="molecule type" value="Genomic_DNA"/>
</dbReference>
<dbReference type="GO" id="GO:0003924">
    <property type="term" value="F:GTPase activity"/>
    <property type="evidence" value="ECO:0007669"/>
    <property type="project" value="InterPro"/>
</dbReference>
<sequence length="307" mass="35798">MINTNNVTIQIYNNADARKSMKVHYLRKETDRRKFLQMCSAVLGFGHNNYQIQEHPGYLINQEKRQWTLIAYKWEQVISYLVYSQNVLLIQGEEFNNYNSNFQNSYGESKQLVQYRISLLGMGSVGKSNLTTRWVNNEFFEDYSLTLLDKYTKRVIVGDQQCQIEISDTCGQEAYTSLRTQWMKDKEGLIFTYAVNSLESFEDIKNTLLLFQQLFEKQEYVPSIVIVGNKTDLGSERVISYDEGKQLAAQFKALFYETSAKNGSNVNQMFTGLINDIIQQKENARKQQFKKVEEDPQNQKQGWCSLL</sequence>
<evidence type="ECO:0000256" key="5">
    <source>
        <dbReference type="ARBA" id="ARBA00023134"/>
    </source>
</evidence>
<dbReference type="Pfam" id="PF00071">
    <property type="entry name" value="Ras"/>
    <property type="match status" value="1"/>
</dbReference>
<evidence type="ECO:0000256" key="2">
    <source>
        <dbReference type="ARBA" id="ARBA00022475"/>
    </source>
</evidence>
<keyword evidence="4" id="KW-0378">Hydrolase</keyword>
<dbReference type="InterPro" id="IPR005225">
    <property type="entry name" value="Small_GTP-bd"/>
</dbReference>
<name>Q3SCY4_PARTE</name>
<dbReference type="InterPro" id="IPR027417">
    <property type="entry name" value="P-loop_NTPase"/>
</dbReference>
<dbReference type="FunFam" id="3.40.50.300:FF:001763">
    <property type="entry name" value="Ras family gtpase"/>
    <property type="match status" value="1"/>
</dbReference>
<dbReference type="SMART" id="SM00173">
    <property type="entry name" value="RAS"/>
    <property type="match status" value="1"/>
</dbReference>
<dbReference type="NCBIfam" id="TIGR00231">
    <property type="entry name" value="small_GTP"/>
    <property type="match status" value="1"/>
</dbReference>
<keyword evidence="6" id="KW-0472">Membrane</keyword>
<organism evidence="7">
    <name type="scientific">Paramecium tetraurelia</name>
    <dbReference type="NCBI Taxonomy" id="5888"/>
    <lineage>
        <taxon>Eukaryota</taxon>
        <taxon>Sar</taxon>
        <taxon>Alveolata</taxon>
        <taxon>Ciliophora</taxon>
        <taxon>Intramacronucleata</taxon>
        <taxon>Oligohymenophorea</taxon>
        <taxon>Peniculida</taxon>
        <taxon>Parameciidae</taxon>
        <taxon>Paramecium</taxon>
    </lineage>
</organism>
<dbReference type="AlphaFoldDB" id="Q3SCY4"/>
<evidence type="ECO:0000256" key="4">
    <source>
        <dbReference type="ARBA" id="ARBA00022801"/>
    </source>
</evidence>
<dbReference type="Gene3D" id="3.40.50.300">
    <property type="entry name" value="P-loop containing nucleotide triphosphate hydrolases"/>
    <property type="match status" value="1"/>
</dbReference>
<keyword evidence="2" id="KW-1003">Cell membrane</keyword>
<protein>
    <submittedName>
        <fullName evidence="7">Ras_A03 protein</fullName>
    </submittedName>
</protein>
<comment type="subcellular location">
    <subcellularLocation>
        <location evidence="1">Cell membrane</location>
    </subcellularLocation>
</comment>
<accession>Q3SCY4</accession>
<dbReference type="SMART" id="SM00174">
    <property type="entry name" value="RHO"/>
    <property type="match status" value="1"/>
</dbReference>
<dbReference type="PROSITE" id="PS51421">
    <property type="entry name" value="RAS"/>
    <property type="match status" value="1"/>
</dbReference>
<evidence type="ECO:0000313" key="7">
    <source>
        <dbReference type="EMBL" id="CAI44581.1"/>
    </source>
</evidence>
<keyword evidence="3" id="KW-0547">Nucleotide-binding</keyword>
<evidence type="ECO:0000256" key="6">
    <source>
        <dbReference type="ARBA" id="ARBA00023136"/>
    </source>
</evidence>
<dbReference type="PROSITE" id="PS51419">
    <property type="entry name" value="RAB"/>
    <property type="match status" value="1"/>
</dbReference>
<dbReference type="SMART" id="SM00175">
    <property type="entry name" value="RAB"/>
    <property type="match status" value="1"/>
</dbReference>
<dbReference type="InterPro" id="IPR001806">
    <property type="entry name" value="Small_GTPase"/>
</dbReference>
<reference evidence="7" key="1">
    <citation type="submission" date="2005-01" db="EMBL/GenBank/DDBJ databases">
        <authorList>
            <person name="Genoscope"/>
        </authorList>
    </citation>
    <scope>NUCLEOTIDE SEQUENCE</scope>
</reference>
<dbReference type="GO" id="GO:0007165">
    <property type="term" value="P:signal transduction"/>
    <property type="evidence" value="ECO:0007669"/>
    <property type="project" value="InterPro"/>
</dbReference>
<dbReference type="PROSITE" id="PS51420">
    <property type="entry name" value="RHO"/>
    <property type="match status" value="1"/>
</dbReference>
<dbReference type="GO" id="GO:0005886">
    <property type="term" value="C:plasma membrane"/>
    <property type="evidence" value="ECO:0007669"/>
    <property type="project" value="UniProtKB-SubCell"/>
</dbReference>
<dbReference type="PANTHER" id="PTHR24070">
    <property type="entry name" value="RAS, DI-RAS, AND RHEB FAMILY MEMBERS OF SMALL GTPASE SUPERFAMILY"/>
    <property type="match status" value="1"/>
</dbReference>